<dbReference type="AlphaFoldDB" id="A0AAX4A0C2"/>
<dbReference type="EMBL" id="CP133191">
    <property type="protein sequence ID" value="WMN03089.1"/>
    <property type="molecule type" value="Genomic_DNA"/>
</dbReference>
<accession>A0AAX4A0C2</accession>
<protein>
    <submittedName>
        <fullName evidence="3">MerR family transcriptional regulator</fullName>
    </submittedName>
</protein>
<feature type="domain" description="HTH merR-type" evidence="2">
    <location>
        <begin position="1"/>
        <end position="70"/>
    </location>
</feature>
<evidence type="ECO:0000313" key="4">
    <source>
        <dbReference type="Proteomes" id="UP001230933"/>
    </source>
</evidence>
<dbReference type="Proteomes" id="UP001230933">
    <property type="component" value="Plasmid pMGMM8_1"/>
</dbReference>
<dbReference type="SUPFAM" id="SSF46955">
    <property type="entry name" value="Putative DNA-binding domain"/>
    <property type="match status" value="1"/>
</dbReference>
<dbReference type="InterPro" id="IPR000551">
    <property type="entry name" value="MerR-type_HTH_dom"/>
</dbReference>
<evidence type="ECO:0000313" key="3">
    <source>
        <dbReference type="EMBL" id="WMN03089.1"/>
    </source>
</evidence>
<evidence type="ECO:0000259" key="2">
    <source>
        <dbReference type="PROSITE" id="PS50937"/>
    </source>
</evidence>
<gene>
    <name evidence="3" type="ORF">QIE55_32295</name>
</gene>
<dbReference type="Pfam" id="PF13411">
    <property type="entry name" value="MerR_1"/>
    <property type="match status" value="1"/>
</dbReference>
<sequence>MKVSELSQRSGVSVASIKYYLREGLLTGGVQTATNQAVYSEQHIRRLRLIRSLIDIGGLSISHVRATLAAVDDELMPMHGAFGAVMHGLDEVPTDTRPTADIETAYGEVQEWLSSRGWHIEPGAPAPHRLAELVATLRRFDFPTTLTDFDSVAEMVERTAQIEVEYARAMPDRTSAVETMLIGTVILERAIVEVRRLALEAVSSRIDNAPRT</sequence>
<reference evidence="3" key="1">
    <citation type="submission" date="2023-08" db="EMBL/GenBank/DDBJ databases">
        <title>Isolation and Characterization of Rhodococcus erythropolis MGMM8.</title>
        <authorList>
            <person name="Diabankana R.G.C."/>
            <person name="Afordoanyi D.M."/>
            <person name="Validov S.Z."/>
        </authorList>
    </citation>
    <scope>NUCLEOTIDE SEQUENCE</scope>
    <source>
        <strain evidence="3">MGMM8</strain>
        <plasmid evidence="3">pMGMM8_1</plasmid>
    </source>
</reference>
<name>A0AAX4A0C2_RHOER</name>
<evidence type="ECO:0000256" key="1">
    <source>
        <dbReference type="ARBA" id="ARBA00023125"/>
    </source>
</evidence>
<keyword evidence="3" id="KW-0614">Plasmid</keyword>
<keyword evidence="1" id="KW-0238">DNA-binding</keyword>
<dbReference type="CDD" id="cd04780">
    <property type="entry name" value="HTH_MerR-like_sg5"/>
    <property type="match status" value="1"/>
</dbReference>
<dbReference type="PANTHER" id="PTHR30204">
    <property type="entry name" value="REDOX-CYCLING DRUG-SENSING TRANSCRIPTIONAL ACTIVATOR SOXR"/>
    <property type="match status" value="1"/>
</dbReference>
<dbReference type="PANTHER" id="PTHR30204:SF98">
    <property type="entry name" value="HTH-TYPE TRANSCRIPTIONAL REGULATOR ADHR"/>
    <property type="match status" value="1"/>
</dbReference>
<dbReference type="SMART" id="SM00422">
    <property type="entry name" value="HTH_MERR"/>
    <property type="match status" value="1"/>
</dbReference>
<geneLocation type="plasmid" evidence="3 4">
    <name>pMGMM8_1</name>
</geneLocation>
<organism evidence="3 4">
    <name type="scientific">Rhodococcus erythropolis</name>
    <name type="common">Arthrobacter picolinophilus</name>
    <dbReference type="NCBI Taxonomy" id="1833"/>
    <lineage>
        <taxon>Bacteria</taxon>
        <taxon>Bacillati</taxon>
        <taxon>Actinomycetota</taxon>
        <taxon>Actinomycetes</taxon>
        <taxon>Mycobacteriales</taxon>
        <taxon>Nocardiaceae</taxon>
        <taxon>Rhodococcus</taxon>
        <taxon>Rhodococcus erythropolis group</taxon>
    </lineage>
</organism>
<dbReference type="PROSITE" id="PS50937">
    <property type="entry name" value="HTH_MERR_2"/>
    <property type="match status" value="1"/>
</dbReference>
<dbReference type="Gene3D" id="1.10.1660.10">
    <property type="match status" value="1"/>
</dbReference>
<dbReference type="InterPro" id="IPR047057">
    <property type="entry name" value="MerR_fam"/>
</dbReference>
<proteinExistence type="predicted"/>
<dbReference type="RefSeq" id="WP_308372610.1">
    <property type="nucleotide sequence ID" value="NZ_CP133191.1"/>
</dbReference>
<dbReference type="GO" id="GO:0003700">
    <property type="term" value="F:DNA-binding transcription factor activity"/>
    <property type="evidence" value="ECO:0007669"/>
    <property type="project" value="InterPro"/>
</dbReference>
<dbReference type="InterPro" id="IPR009061">
    <property type="entry name" value="DNA-bd_dom_put_sf"/>
</dbReference>
<dbReference type="PRINTS" id="PR00040">
    <property type="entry name" value="HTHMERR"/>
</dbReference>
<dbReference type="GO" id="GO:0003677">
    <property type="term" value="F:DNA binding"/>
    <property type="evidence" value="ECO:0007669"/>
    <property type="project" value="UniProtKB-KW"/>
</dbReference>